<reference evidence="5 6" key="1">
    <citation type="journal article" date="2023" name="G3 (Bethesda)">
        <title>A haplotype-resolved chromosome-scale genome for Quercus rubra L. provides insights into the genetics of adaptive traits for red oak species.</title>
        <authorList>
            <person name="Kapoor B."/>
            <person name="Jenkins J."/>
            <person name="Schmutz J."/>
            <person name="Zhebentyayeva T."/>
            <person name="Kuelheim C."/>
            <person name="Coggeshall M."/>
            <person name="Heim C."/>
            <person name="Lasky J.R."/>
            <person name="Leites L."/>
            <person name="Islam-Faridi N."/>
            <person name="Romero-Severson J."/>
            <person name="DeLeo V.L."/>
            <person name="Lucas S.M."/>
            <person name="Lazic D."/>
            <person name="Gailing O."/>
            <person name="Carlson J."/>
            <person name="Staton M."/>
        </authorList>
    </citation>
    <scope>NUCLEOTIDE SEQUENCE [LARGE SCALE GENOMIC DNA]</scope>
    <source>
        <strain evidence="5">Pseudo-F2</strain>
    </source>
</reference>
<dbReference type="PANTHER" id="PTHR33138:SF30">
    <property type="entry name" value="LEAF RUST 10 DISEASE-RESISTANCE LOCUS RECEPTOR-LIKE PROTEIN KINASE-LIKE 2.7"/>
    <property type="match status" value="1"/>
</dbReference>
<comment type="subcellular location">
    <subcellularLocation>
        <location evidence="1">Membrane</location>
        <topology evidence="1">Single-pass membrane protein</topology>
    </subcellularLocation>
</comment>
<accession>A0AAN7FS54</accession>
<keyword evidence="6" id="KW-1185">Reference proteome</keyword>
<dbReference type="Proteomes" id="UP001324115">
    <property type="component" value="Unassembled WGS sequence"/>
</dbReference>
<evidence type="ECO:0000313" key="6">
    <source>
        <dbReference type="Proteomes" id="UP001324115"/>
    </source>
</evidence>
<protein>
    <recommendedName>
        <fullName evidence="4">Wall-associated receptor kinase galacturonan-binding domain-containing protein</fullName>
    </recommendedName>
</protein>
<dbReference type="PANTHER" id="PTHR33138">
    <property type="entry name" value="OS01G0690200 PROTEIN"/>
    <property type="match status" value="1"/>
</dbReference>
<dbReference type="GO" id="GO:0030247">
    <property type="term" value="F:polysaccharide binding"/>
    <property type="evidence" value="ECO:0007669"/>
    <property type="project" value="InterPro"/>
</dbReference>
<feature type="signal peptide" evidence="3">
    <location>
        <begin position="1"/>
        <end position="25"/>
    </location>
</feature>
<evidence type="ECO:0000259" key="4">
    <source>
        <dbReference type="Pfam" id="PF13947"/>
    </source>
</evidence>
<dbReference type="EMBL" id="JAXUIC010000004">
    <property type="protein sequence ID" value="KAK4595085.1"/>
    <property type="molecule type" value="Genomic_DNA"/>
</dbReference>
<evidence type="ECO:0000256" key="3">
    <source>
        <dbReference type="SAM" id="SignalP"/>
    </source>
</evidence>
<feature type="chain" id="PRO_5042878753" description="Wall-associated receptor kinase galacturonan-binding domain-containing protein" evidence="3">
    <location>
        <begin position="26"/>
        <end position="253"/>
    </location>
</feature>
<evidence type="ECO:0000256" key="2">
    <source>
        <dbReference type="ARBA" id="ARBA00022729"/>
    </source>
</evidence>
<evidence type="ECO:0000313" key="5">
    <source>
        <dbReference type="EMBL" id="KAK4595085.1"/>
    </source>
</evidence>
<dbReference type="Pfam" id="PF13947">
    <property type="entry name" value="GUB_WAK_bind"/>
    <property type="match status" value="1"/>
</dbReference>
<organism evidence="5 6">
    <name type="scientific">Quercus rubra</name>
    <name type="common">Northern red oak</name>
    <name type="synonym">Quercus borealis</name>
    <dbReference type="NCBI Taxonomy" id="3512"/>
    <lineage>
        <taxon>Eukaryota</taxon>
        <taxon>Viridiplantae</taxon>
        <taxon>Streptophyta</taxon>
        <taxon>Embryophyta</taxon>
        <taxon>Tracheophyta</taxon>
        <taxon>Spermatophyta</taxon>
        <taxon>Magnoliopsida</taxon>
        <taxon>eudicotyledons</taxon>
        <taxon>Gunneridae</taxon>
        <taxon>Pentapetalae</taxon>
        <taxon>rosids</taxon>
        <taxon>fabids</taxon>
        <taxon>Fagales</taxon>
        <taxon>Fagaceae</taxon>
        <taxon>Quercus</taxon>
    </lineage>
</organism>
<keyword evidence="2 3" id="KW-0732">Signal</keyword>
<name>A0AAN7FS54_QUERU</name>
<dbReference type="GO" id="GO:0016020">
    <property type="term" value="C:membrane"/>
    <property type="evidence" value="ECO:0007669"/>
    <property type="project" value="UniProtKB-SubCell"/>
</dbReference>
<feature type="domain" description="Wall-associated receptor kinase galacturonan-binding" evidence="4">
    <location>
        <begin position="39"/>
        <end position="95"/>
    </location>
</feature>
<dbReference type="AlphaFoldDB" id="A0AAN7FS54"/>
<comment type="caution">
    <text evidence="5">The sequence shown here is derived from an EMBL/GenBank/DDBJ whole genome shotgun (WGS) entry which is preliminary data.</text>
</comment>
<evidence type="ECO:0000256" key="1">
    <source>
        <dbReference type="ARBA" id="ARBA00004167"/>
    </source>
</evidence>
<gene>
    <name evidence="5" type="ORF">RGQ29_018728</name>
</gene>
<proteinExistence type="predicted"/>
<sequence length="253" mass="28913">MVRGLPFTARLIALIVLVLVHKACSTENTHQCAPSSYGIIQNISYPFRLKGDPETCGDPRYELVCENNQAAFDYLGRKYYVQEINYNNYTIRVVDKGIQKENYSSTPSYSLNLFDNRFVTTNYNERRIRTQRSVVFMSCEKLVNTPFYLDTSTCTDNGEYSSNSSSISHSKRYKYVSVRTISVKDVKDSCTVEKIILTSWPGNDNPNISCTEVHNELVYGFELSWICGINCGRDRHCYLFDLNHVQCVSKIGG</sequence>
<dbReference type="InterPro" id="IPR025287">
    <property type="entry name" value="WAK_GUB"/>
</dbReference>